<feature type="transmembrane region" description="Helical" evidence="1">
    <location>
        <begin position="56"/>
        <end position="74"/>
    </location>
</feature>
<dbReference type="AlphaFoldDB" id="Q7ND46"/>
<dbReference type="KEGG" id="gvi:gll4390"/>
<dbReference type="RefSeq" id="WP_011144373.1">
    <property type="nucleotide sequence ID" value="NC_005125.1"/>
</dbReference>
<dbReference type="PhylomeDB" id="Q7ND46"/>
<keyword evidence="3" id="KW-1185">Reference proteome</keyword>
<evidence type="ECO:0000313" key="3">
    <source>
        <dbReference type="Proteomes" id="UP000000557"/>
    </source>
</evidence>
<reference evidence="2 3" key="1">
    <citation type="journal article" date="2003" name="DNA Res.">
        <title>Complete genome structure of Gloeobacter violaceus PCC 7421, a cyanobacterium that lacks thylakoids.</title>
        <authorList>
            <person name="Nakamura Y."/>
            <person name="Kaneko T."/>
            <person name="Sato S."/>
            <person name="Mimuro M."/>
            <person name="Miyashita H."/>
            <person name="Tsuchiya T."/>
            <person name="Sasamoto S."/>
            <person name="Watanabe A."/>
            <person name="Kawashima K."/>
            <person name="Kishida Y."/>
            <person name="Kiyokawa C."/>
            <person name="Kohara M."/>
            <person name="Matsumoto M."/>
            <person name="Matsuno A."/>
            <person name="Nakazaki N."/>
            <person name="Shimpo S."/>
            <person name="Takeuchi C."/>
            <person name="Yamada M."/>
            <person name="Tabata S."/>
        </authorList>
    </citation>
    <scope>NUCLEOTIDE SEQUENCE [LARGE SCALE GENOMIC DNA]</scope>
    <source>
        <strain evidence="3">ATCC 29082 / PCC 7421</strain>
    </source>
</reference>
<dbReference type="Proteomes" id="UP000000557">
    <property type="component" value="Chromosome"/>
</dbReference>
<dbReference type="eggNOG" id="ENOG50316M1">
    <property type="taxonomic scope" value="Bacteria"/>
</dbReference>
<proteinExistence type="predicted"/>
<dbReference type="OrthoDB" id="465212at2"/>
<feature type="transmembrane region" description="Helical" evidence="1">
    <location>
        <begin position="86"/>
        <end position="104"/>
    </location>
</feature>
<accession>Q7ND46</accession>
<feature type="transmembrane region" description="Helical" evidence="1">
    <location>
        <begin position="12"/>
        <end position="36"/>
    </location>
</feature>
<dbReference type="EMBL" id="BA000045">
    <property type="protein sequence ID" value="BAC92331.1"/>
    <property type="molecule type" value="Genomic_DNA"/>
</dbReference>
<evidence type="ECO:0000313" key="2">
    <source>
        <dbReference type="EMBL" id="BAC92331.1"/>
    </source>
</evidence>
<dbReference type="InParanoid" id="Q7ND46"/>
<gene>
    <name evidence="2" type="ordered locus">gll4390</name>
</gene>
<dbReference type="HOGENOM" id="CLU_1794121_0_0_3"/>
<sequence length="145" mass="15349">MHLPSFLWLWKIAAWSMGLSLAVYALLAASGLWVLIRRPGGRSGRALRRLHLGAGVALVGLTSLLLGIGVVGTLGRFGSLGHSPHLGSGLFVVALVATSAWTARQMLRGRRWAKPLHLGAGSLLLVGFAAVLATGWQVVQKYLPP</sequence>
<organism evidence="2 3">
    <name type="scientific">Gloeobacter violaceus (strain ATCC 29082 / PCC 7421)</name>
    <dbReference type="NCBI Taxonomy" id="251221"/>
    <lineage>
        <taxon>Bacteria</taxon>
        <taxon>Bacillati</taxon>
        <taxon>Cyanobacteriota</taxon>
        <taxon>Cyanophyceae</taxon>
        <taxon>Gloeobacterales</taxon>
        <taxon>Gloeobacteraceae</taxon>
        <taxon>Gloeobacter</taxon>
    </lineage>
</organism>
<protein>
    <submittedName>
        <fullName evidence="2">Gll4390 protein</fullName>
    </submittedName>
</protein>
<dbReference type="PATRIC" id="fig|251221.4.peg.4419"/>
<keyword evidence="1" id="KW-0812">Transmembrane</keyword>
<reference evidence="2 3" key="2">
    <citation type="journal article" date="2003" name="DNA Res.">
        <title>Complete genome structure of Gloeobacter violaceus PCC 7421, a cyanobacterium that lacks thylakoids (supplement).</title>
        <authorList>
            <person name="Nakamura Y."/>
            <person name="Kaneko T."/>
            <person name="Sato S."/>
            <person name="Mimuro M."/>
            <person name="Miyashita H."/>
            <person name="Tsuchiya T."/>
            <person name="Sasamoto S."/>
            <person name="Watanabe A."/>
            <person name="Kawashima K."/>
            <person name="Kishida Y."/>
            <person name="Kiyokawa C."/>
            <person name="Kohara M."/>
            <person name="Matsumoto M."/>
            <person name="Matsuno A."/>
            <person name="Nakazaki N."/>
            <person name="Shimpo S."/>
            <person name="Takeuchi C."/>
            <person name="Yamada M."/>
            <person name="Tabata S."/>
        </authorList>
    </citation>
    <scope>NUCLEOTIDE SEQUENCE [LARGE SCALE GENOMIC DNA]</scope>
    <source>
        <strain evidence="3">ATCC 29082 / PCC 7421</strain>
    </source>
</reference>
<dbReference type="EnsemblBacteria" id="BAC92331">
    <property type="protein sequence ID" value="BAC92331"/>
    <property type="gene ID" value="BAC92331"/>
</dbReference>
<name>Q7ND46_GLOVI</name>
<dbReference type="InterPro" id="IPR025067">
    <property type="entry name" value="DUF4079"/>
</dbReference>
<evidence type="ECO:0000256" key="1">
    <source>
        <dbReference type="SAM" id="Phobius"/>
    </source>
</evidence>
<dbReference type="STRING" id="251221.gene:10761909"/>
<keyword evidence="1" id="KW-1133">Transmembrane helix</keyword>
<feature type="transmembrane region" description="Helical" evidence="1">
    <location>
        <begin position="116"/>
        <end position="139"/>
    </location>
</feature>
<keyword evidence="1" id="KW-0472">Membrane</keyword>
<dbReference type="Pfam" id="PF13301">
    <property type="entry name" value="DUF4079"/>
    <property type="match status" value="1"/>
</dbReference>